<evidence type="ECO:0000256" key="5">
    <source>
        <dbReference type="ARBA" id="ARBA00022490"/>
    </source>
</evidence>
<name>A0A2Z6AXJ6_9BACT</name>
<dbReference type="PANTHER" id="PTHR21235:SF2">
    <property type="entry name" value="IMIDAZOLE GLYCEROL PHOSPHATE SYNTHASE HISHF"/>
    <property type="match status" value="1"/>
</dbReference>
<evidence type="ECO:0000256" key="2">
    <source>
        <dbReference type="ARBA" id="ARBA00005091"/>
    </source>
</evidence>
<evidence type="ECO:0000256" key="10">
    <source>
        <dbReference type="ARBA" id="ARBA00047838"/>
    </source>
</evidence>
<dbReference type="Pfam" id="PF00977">
    <property type="entry name" value="His_biosynth"/>
    <property type="match status" value="1"/>
</dbReference>
<sequence length="259" mass="27742">MLSKRIIPCLDVRDGRLTKGIKFKDNVDIGDPVETARVYYEEGADELVFYDITASHEHRGIMLNVVEEVAKQIFIPFSVGGGINSLEEMRAVLLAGAEKVSLNSPAVKNPDLISQGAAAFGSQAVVVGMDVLAVDKSEACPSGYEIVIHGGRKRMGMDALEWAKTVEALGAGEICLNSIDADGTKDGYELNLTRMISEAVSIPIIASGGAGNPDHMADACLEGKASAALIASIVHYGEYSIKDCKDVMKKRGVKVREIW</sequence>
<gene>
    <name evidence="11 13" type="primary">hisF</name>
    <name evidence="13" type="ORF">DFE_1235</name>
</gene>
<evidence type="ECO:0000256" key="9">
    <source>
        <dbReference type="ARBA" id="ARBA00025475"/>
    </source>
</evidence>
<dbReference type="InterPro" id="IPR050064">
    <property type="entry name" value="IGPS_HisA/HisF"/>
</dbReference>
<evidence type="ECO:0000256" key="1">
    <source>
        <dbReference type="ARBA" id="ARBA00004496"/>
    </source>
</evidence>
<evidence type="ECO:0000256" key="4">
    <source>
        <dbReference type="ARBA" id="ARBA00011152"/>
    </source>
</evidence>
<protein>
    <recommendedName>
        <fullName evidence="11">Imidazole glycerol phosphate synthase subunit HisF</fullName>
        <ecNumber evidence="11">4.3.2.10</ecNumber>
    </recommendedName>
    <alternativeName>
        <fullName evidence="11">IGP synthase cyclase subunit</fullName>
    </alternativeName>
    <alternativeName>
        <fullName evidence="11">IGP synthase subunit HisF</fullName>
    </alternativeName>
    <alternativeName>
        <fullName evidence="11">ImGP synthase subunit HisF</fullName>
        <shortName evidence="11">IGPS subunit HisF</shortName>
    </alternativeName>
</protein>
<dbReference type="InterPro" id="IPR013785">
    <property type="entry name" value="Aldolase_TIM"/>
</dbReference>
<dbReference type="UniPathway" id="UPA00031">
    <property type="reaction ID" value="UER00010"/>
</dbReference>
<dbReference type="Proteomes" id="UP000269883">
    <property type="component" value="Chromosome"/>
</dbReference>
<proteinExistence type="inferred from homology"/>
<dbReference type="GO" id="GO:0005737">
    <property type="term" value="C:cytoplasm"/>
    <property type="evidence" value="ECO:0007669"/>
    <property type="project" value="UniProtKB-SubCell"/>
</dbReference>
<comment type="similarity">
    <text evidence="3 11 12">Belongs to the HisA/HisF family.</text>
</comment>
<dbReference type="AlphaFoldDB" id="A0A2Z6AXJ6"/>
<comment type="pathway">
    <text evidence="2 11">Amino-acid biosynthesis; L-histidine biosynthesis; L-histidine from 5-phospho-alpha-D-ribose 1-diphosphate: step 5/9.</text>
</comment>
<comment type="subunit">
    <text evidence="4 11">Heterodimer of HisH and HisF.</text>
</comment>
<comment type="catalytic activity">
    <reaction evidence="10 11">
        <text>5-[(5-phospho-1-deoxy-D-ribulos-1-ylimino)methylamino]-1-(5-phospho-beta-D-ribosyl)imidazole-4-carboxamide + L-glutamine = D-erythro-1-(imidazol-4-yl)glycerol 3-phosphate + 5-amino-1-(5-phospho-beta-D-ribosyl)imidazole-4-carboxamide + L-glutamate + H(+)</text>
        <dbReference type="Rhea" id="RHEA:24793"/>
        <dbReference type="ChEBI" id="CHEBI:15378"/>
        <dbReference type="ChEBI" id="CHEBI:29985"/>
        <dbReference type="ChEBI" id="CHEBI:58278"/>
        <dbReference type="ChEBI" id="CHEBI:58359"/>
        <dbReference type="ChEBI" id="CHEBI:58475"/>
        <dbReference type="ChEBI" id="CHEBI:58525"/>
        <dbReference type="EC" id="4.3.2.10"/>
    </reaction>
</comment>
<evidence type="ECO:0000313" key="14">
    <source>
        <dbReference type="Proteomes" id="UP000269883"/>
    </source>
</evidence>
<dbReference type="GO" id="GO:0000105">
    <property type="term" value="P:L-histidine biosynthetic process"/>
    <property type="evidence" value="ECO:0007669"/>
    <property type="project" value="UniProtKB-UniRule"/>
</dbReference>
<dbReference type="GO" id="GO:0016829">
    <property type="term" value="F:lyase activity"/>
    <property type="evidence" value="ECO:0007669"/>
    <property type="project" value="UniProtKB-KW"/>
</dbReference>
<dbReference type="PANTHER" id="PTHR21235">
    <property type="entry name" value="IMIDAZOLE GLYCEROL PHOSPHATE SYNTHASE SUBUNIT HISF/H IGP SYNTHASE SUBUNIT HISF/H"/>
    <property type="match status" value="1"/>
</dbReference>
<dbReference type="SUPFAM" id="SSF51366">
    <property type="entry name" value="Ribulose-phoshate binding barrel"/>
    <property type="match status" value="1"/>
</dbReference>
<keyword evidence="5 11" id="KW-0963">Cytoplasm</keyword>
<dbReference type="HAMAP" id="MF_01013">
    <property type="entry name" value="HisF"/>
    <property type="match status" value="1"/>
</dbReference>
<dbReference type="InterPro" id="IPR011060">
    <property type="entry name" value="RibuloseP-bd_barrel"/>
</dbReference>
<keyword evidence="7 11" id="KW-0368">Histidine biosynthesis</keyword>
<dbReference type="InterPro" id="IPR004651">
    <property type="entry name" value="HisF"/>
</dbReference>
<evidence type="ECO:0000313" key="13">
    <source>
        <dbReference type="EMBL" id="BBD07961.1"/>
    </source>
</evidence>
<dbReference type="GO" id="GO:0000107">
    <property type="term" value="F:imidazoleglycerol-phosphate synthase activity"/>
    <property type="evidence" value="ECO:0007669"/>
    <property type="project" value="UniProtKB-UniRule"/>
</dbReference>
<dbReference type="FunFam" id="3.20.20.70:FF:000006">
    <property type="entry name" value="Imidazole glycerol phosphate synthase subunit HisF"/>
    <property type="match status" value="1"/>
</dbReference>
<dbReference type="NCBIfam" id="TIGR00735">
    <property type="entry name" value="hisF"/>
    <property type="match status" value="1"/>
</dbReference>
<dbReference type="KEGG" id="dfl:DFE_1235"/>
<reference evidence="13 14" key="1">
    <citation type="journal article" date="2018" name="Sci. Adv.">
        <title>Multi-heme cytochromes provide a pathway for survival in energy-limited environments.</title>
        <authorList>
            <person name="Deng X."/>
            <person name="Dohmae N."/>
            <person name="Nealson K.H."/>
            <person name="Hashimoto K."/>
            <person name="Okamoto A."/>
        </authorList>
    </citation>
    <scope>NUCLEOTIDE SEQUENCE [LARGE SCALE GENOMIC DNA]</scope>
    <source>
        <strain evidence="13 14">IS5</strain>
    </source>
</reference>
<dbReference type="RefSeq" id="WP_126377668.1">
    <property type="nucleotide sequence ID" value="NZ_AP017378.1"/>
</dbReference>
<evidence type="ECO:0000256" key="8">
    <source>
        <dbReference type="ARBA" id="ARBA00023239"/>
    </source>
</evidence>
<organism evidence="13 14">
    <name type="scientific">Desulfovibrio ferrophilus</name>
    <dbReference type="NCBI Taxonomy" id="241368"/>
    <lineage>
        <taxon>Bacteria</taxon>
        <taxon>Pseudomonadati</taxon>
        <taxon>Thermodesulfobacteriota</taxon>
        <taxon>Desulfovibrionia</taxon>
        <taxon>Desulfovibrionales</taxon>
        <taxon>Desulfovibrionaceae</taxon>
        <taxon>Desulfovibrio</taxon>
    </lineage>
</organism>
<keyword evidence="14" id="KW-1185">Reference proteome</keyword>
<dbReference type="Gene3D" id="3.20.20.70">
    <property type="entry name" value="Aldolase class I"/>
    <property type="match status" value="1"/>
</dbReference>
<dbReference type="CDD" id="cd04731">
    <property type="entry name" value="HisF"/>
    <property type="match status" value="1"/>
</dbReference>
<dbReference type="EC" id="4.3.2.10" evidence="11"/>
<dbReference type="InterPro" id="IPR006062">
    <property type="entry name" value="His_biosynth"/>
</dbReference>
<feature type="active site" evidence="11">
    <location>
        <position position="11"/>
    </location>
</feature>
<feature type="active site" evidence="11">
    <location>
        <position position="130"/>
    </location>
</feature>
<evidence type="ECO:0000256" key="3">
    <source>
        <dbReference type="ARBA" id="ARBA00009667"/>
    </source>
</evidence>
<evidence type="ECO:0000256" key="12">
    <source>
        <dbReference type="RuleBase" id="RU003657"/>
    </source>
</evidence>
<evidence type="ECO:0000256" key="7">
    <source>
        <dbReference type="ARBA" id="ARBA00023102"/>
    </source>
</evidence>
<comment type="subcellular location">
    <subcellularLocation>
        <location evidence="1 11">Cytoplasm</location>
    </subcellularLocation>
</comment>
<dbReference type="OrthoDB" id="9807749at2"/>
<keyword evidence="6 11" id="KW-0028">Amino-acid biosynthesis</keyword>
<dbReference type="EMBL" id="AP017378">
    <property type="protein sequence ID" value="BBD07961.1"/>
    <property type="molecule type" value="Genomic_DNA"/>
</dbReference>
<evidence type="ECO:0000256" key="11">
    <source>
        <dbReference type="HAMAP-Rule" id="MF_01013"/>
    </source>
</evidence>
<evidence type="ECO:0000256" key="6">
    <source>
        <dbReference type="ARBA" id="ARBA00022605"/>
    </source>
</evidence>
<keyword evidence="8 11" id="KW-0456">Lyase</keyword>
<accession>A0A2Z6AXJ6</accession>
<comment type="function">
    <text evidence="9 11">IGPS catalyzes the conversion of PRFAR and glutamine to IGP, AICAR and glutamate. The HisF subunit catalyzes the cyclization activity that produces IGP and AICAR from PRFAR using the ammonia provided by the HisH subunit.</text>
</comment>